<keyword evidence="12" id="KW-1185">Reference proteome</keyword>
<keyword evidence="5" id="KW-0297">G-protein coupled receptor</keyword>
<feature type="transmembrane region" description="Helical" evidence="9">
    <location>
        <begin position="238"/>
        <end position="262"/>
    </location>
</feature>
<comment type="caution">
    <text evidence="11">The sequence shown here is derived from an EMBL/GenBank/DDBJ whole genome shotgun (WGS) entry which is preliminary data.</text>
</comment>
<comment type="subcellular location">
    <subcellularLocation>
        <location evidence="1">Cell membrane</location>
        <topology evidence="1">Multi-pass membrane protein</topology>
    </subcellularLocation>
</comment>
<dbReference type="Gene3D" id="1.20.1070.10">
    <property type="entry name" value="Rhodopsin 7-helix transmembrane proteins"/>
    <property type="match status" value="1"/>
</dbReference>
<accession>A0A8S3V368</accession>
<dbReference type="GO" id="GO:0005886">
    <property type="term" value="C:plasma membrane"/>
    <property type="evidence" value="ECO:0007669"/>
    <property type="project" value="UniProtKB-SubCell"/>
</dbReference>
<dbReference type="Proteomes" id="UP000683360">
    <property type="component" value="Unassembled WGS sequence"/>
</dbReference>
<proteinExistence type="predicted"/>
<dbReference type="InterPro" id="IPR017452">
    <property type="entry name" value="GPCR_Rhodpsn_7TM"/>
</dbReference>
<keyword evidence="2" id="KW-1003">Cell membrane</keyword>
<dbReference type="PANTHER" id="PTHR24249">
    <property type="entry name" value="HISTAMINE RECEPTOR-RELATED G-PROTEIN COUPLED RECEPTOR"/>
    <property type="match status" value="1"/>
</dbReference>
<organism evidence="11 12">
    <name type="scientific">Mytilus edulis</name>
    <name type="common">Blue mussel</name>
    <dbReference type="NCBI Taxonomy" id="6550"/>
    <lineage>
        <taxon>Eukaryota</taxon>
        <taxon>Metazoa</taxon>
        <taxon>Spiralia</taxon>
        <taxon>Lophotrochozoa</taxon>
        <taxon>Mollusca</taxon>
        <taxon>Bivalvia</taxon>
        <taxon>Autobranchia</taxon>
        <taxon>Pteriomorphia</taxon>
        <taxon>Mytilida</taxon>
        <taxon>Mytiloidea</taxon>
        <taxon>Mytilidae</taxon>
        <taxon>Mytilinae</taxon>
        <taxon>Mytilus</taxon>
    </lineage>
</organism>
<evidence type="ECO:0000256" key="8">
    <source>
        <dbReference type="ARBA" id="ARBA00023224"/>
    </source>
</evidence>
<dbReference type="AlphaFoldDB" id="A0A8S3V368"/>
<keyword evidence="3 9" id="KW-0812">Transmembrane</keyword>
<evidence type="ECO:0000256" key="4">
    <source>
        <dbReference type="ARBA" id="ARBA00022989"/>
    </source>
</evidence>
<gene>
    <name evidence="11" type="ORF">MEDL_62640</name>
</gene>
<feature type="domain" description="G-protein coupled receptors family 1 profile" evidence="10">
    <location>
        <begin position="1"/>
        <end position="292"/>
    </location>
</feature>
<evidence type="ECO:0000259" key="10">
    <source>
        <dbReference type="PROSITE" id="PS50262"/>
    </source>
</evidence>
<keyword evidence="7" id="KW-0675">Receptor</keyword>
<dbReference type="InterPro" id="IPR050569">
    <property type="entry name" value="TAAR"/>
</dbReference>
<evidence type="ECO:0000256" key="6">
    <source>
        <dbReference type="ARBA" id="ARBA00023136"/>
    </source>
</evidence>
<feature type="transmembrane region" description="Helical" evidence="9">
    <location>
        <begin position="126"/>
        <end position="147"/>
    </location>
</feature>
<feature type="transmembrane region" description="Helical" evidence="9">
    <location>
        <begin position="85"/>
        <end position="106"/>
    </location>
</feature>
<dbReference type="GO" id="GO:0004930">
    <property type="term" value="F:G protein-coupled receptor activity"/>
    <property type="evidence" value="ECO:0007669"/>
    <property type="project" value="UniProtKB-KW"/>
</dbReference>
<evidence type="ECO:0000256" key="2">
    <source>
        <dbReference type="ARBA" id="ARBA00022475"/>
    </source>
</evidence>
<evidence type="ECO:0000256" key="7">
    <source>
        <dbReference type="ARBA" id="ARBA00023170"/>
    </source>
</evidence>
<reference evidence="11" key="1">
    <citation type="submission" date="2021-03" db="EMBL/GenBank/DDBJ databases">
        <authorList>
            <person name="Bekaert M."/>
        </authorList>
    </citation>
    <scope>NUCLEOTIDE SEQUENCE</scope>
</reference>
<evidence type="ECO:0000313" key="12">
    <source>
        <dbReference type="Proteomes" id="UP000683360"/>
    </source>
</evidence>
<name>A0A8S3V368_MYTED</name>
<dbReference type="EMBL" id="CAJPWZ010003072">
    <property type="protein sequence ID" value="CAG2250961.1"/>
    <property type="molecule type" value="Genomic_DNA"/>
</dbReference>
<keyword evidence="4 9" id="KW-1133">Transmembrane helix</keyword>
<evidence type="ECO:0000256" key="3">
    <source>
        <dbReference type="ARBA" id="ARBA00022692"/>
    </source>
</evidence>
<sequence>MLTIFLSVSDAVTGLVLSASSFQAMYFTLTGNGLPPYCFLSGILLSTTLLFSLLQTLWICLERLLATFPAHHTLCEKVAIVPTTILLYLLCSAFVVPVNAIFGNFWSKSCIAVVMFGKNRITVLSIFRPLLVIVIIAILIIYIVVILRVYKSWKQVHPNGTHIPRQPGQDLPTVRTQLQCTLRTNSYVDHNPNDDNDSIDVLQTNPQQRHRVANKAQRVSQLTGSTQSSARRVWKTSVTLGLLVLVMLVSVVPKVSIGLAVANSPNDANLAMALGIADLFLFINPLLDPLIYVFRIPSFRKRLKCR</sequence>
<evidence type="ECO:0000256" key="1">
    <source>
        <dbReference type="ARBA" id="ARBA00004651"/>
    </source>
</evidence>
<keyword evidence="8" id="KW-0807">Transducer</keyword>
<feature type="transmembrane region" description="Helical" evidence="9">
    <location>
        <begin position="268"/>
        <end position="294"/>
    </location>
</feature>
<dbReference type="SUPFAM" id="SSF81321">
    <property type="entry name" value="Family A G protein-coupled receptor-like"/>
    <property type="match status" value="1"/>
</dbReference>
<feature type="transmembrane region" description="Helical" evidence="9">
    <location>
        <begin position="34"/>
        <end position="54"/>
    </location>
</feature>
<evidence type="ECO:0000313" key="11">
    <source>
        <dbReference type="EMBL" id="CAG2250961.1"/>
    </source>
</evidence>
<protein>
    <submittedName>
        <fullName evidence="11">HCAR1</fullName>
    </submittedName>
</protein>
<dbReference type="PROSITE" id="PS50262">
    <property type="entry name" value="G_PROTEIN_RECEP_F1_2"/>
    <property type="match status" value="1"/>
</dbReference>
<evidence type="ECO:0000256" key="5">
    <source>
        <dbReference type="ARBA" id="ARBA00023040"/>
    </source>
</evidence>
<dbReference type="OrthoDB" id="10346085at2759"/>
<keyword evidence="6 9" id="KW-0472">Membrane</keyword>
<evidence type="ECO:0000256" key="9">
    <source>
        <dbReference type="SAM" id="Phobius"/>
    </source>
</evidence>